<accession>A0A2W5YFM4</accession>
<reference evidence="1 2" key="1">
    <citation type="submission" date="2018-06" db="EMBL/GenBank/DDBJ databases">
        <title>Whole genome sequencing of a novel hydrocarbon degrading bacterial strain, PW21 isolated from oil contaminated produced water sample.</title>
        <authorList>
            <person name="Nagkirti P."/>
            <person name="Shaikh A."/>
            <person name="Gowdaman V."/>
            <person name="Engineer A.E."/>
            <person name="Dagar S."/>
            <person name="Dhakephalkar P.K."/>
        </authorList>
    </citation>
    <scope>NUCLEOTIDE SEQUENCE [LARGE SCALE GENOMIC DNA]</scope>
    <source>
        <strain evidence="1 2">PW21</strain>
    </source>
</reference>
<sequence length="79" mass="9346">MEQQAMRRYPGLIQPQQMHSLENLRGIPTEANSRLHLSRLRIEWNDFYSSHPHATLDELLEFATEMDRKYGSPLRPEIP</sequence>
<dbReference type="Proteomes" id="UP000248783">
    <property type="component" value="Unassembled WGS sequence"/>
</dbReference>
<evidence type="ECO:0000313" key="1">
    <source>
        <dbReference type="EMBL" id="PZR53371.1"/>
    </source>
</evidence>
<dbReference type="AlphaFoldDB" id="A0A2W5YFM4"/>
<keyword evidence="2" id="KW-1185">Reference proteome</keyword>
<name>A0A2W5YFM4_9MICO</name>
<comment type="caution">
    <text evidence="1">The sequence shown here is derived from an EMBL/GenBank/DDBJ whole genome shotgun (WGS) entry which is preliminary data.</text>
</comment>
<dbReference type="EMBL" id="QKWH01000004">
    <property type="protein sequence ID" value="PZR53371.1"/>
    <property type="molecule type" value="Genomic_DNA"/>
</dbReference>
<organism evidence="1 2">
    <name type="scientific">Xylanimonas oleitrophica</name>
    <dbReference type="NCBI Taxonomy" id="2607479"/>
    <lineage>
        <taxon>Bacteria</taxon>
        <taxon>Bacillati</taxon>
        <taxon>Actinomycetota</taxon>
        <taxon>Actinomycetes</taxon>
        <taxon>Micrococcales</taxon>
        <taxon>Promicromonosporaceae</taxon>
        <taxon>Xylanimonas</taxon>
    </lineage>
</organism>
<evidence type="ECO:0000313" key="2">
    <source>
        <dbReference type="Proteomes" id="UP000248783"/>
    </source>
</evidence>
<gene>
    <name evidence="1" type="ORF">DNL40_07585</name>
</gene>
<protein>
    <submittedName>
        <fullName evidence="1">Uncharacterized protein</fullName>
    </submittedName>
</protein>
<proteinExistence type="predicted"/>